<dbReference type="RefSeq" id="WP_340335191.1">
    <property type="nucleotide sequence ID" value="NZ_JBBKZS010000003.1"/>
</dbReference>
<dbReference type="InterPro" id="IPR004291">
    <property type="entry name" value="Transposase_IS66_central"/>
</dbReference>
<evidence type="ECO:0000259" key="1">
    <source>
        <dbReference type="Pfam" id="PF03050"/>
    </source>
</evidence>
<dbReference type="EMBL" id="JBBKZS010000003">
    <property type="protein sequence ID" value="MEJ8855059.1"/>
    <property type="molecule type" value="Genomic_DNA"/>
</dbReference>
<gene>
    <name evidence="2" type="ORF">WKW79_10800</name>
</gene>
<feature type="domain" description="Transposase IS66 central" evidence="1">
    <location>
        <begin position="20"/>
        <end position="60"/>
    </location>
</feature>
<dbReference type="Pfam" id="PF03050">
    <property type="entry name" value="DDE_Tnp_IS66"/>
    <property type="match status" value="1"/>
</dbReference>
<name>A0ABU8X5W6_9BURK</name>
<evidence type="ECO:0000313" key="3">
    <source>
        <dbReference type="Proteomes" id="UP001367030"/>
    </source>
</evidence>
<protein>
    <submittedName>
        <fullName evidence="2">Transposase</fullName>
    </submittedName>
</protein>
<evidence type="ECO:0000313" key="2">
    <source>
        <dbReference type="EMBL" id="MEJ8855059.1"/>
    </source>
</evidence>
<keyword evidence="3" id="KW-1185">Reference proteome</keyword>
<organism evidence="2 3">
    <name type="scientific">Variovorax robiniae</name>
    <dbReference type="NCBI Taxonomy" id="1836199"/>
    <lineage>
        <taxon>Bacteria</taxon>
        <taxon>Pseudomonadati</taxon>
        <taxon>Pseudomonadota</taxon>
        <taxon>Betaproteobacteria</taxon>
        <taxon>Burkholderiales</taxon>
        <taxon>Comamonadaceae</taxon>
        <taxon>Variovorax</taxon>
    </lineage>
</organism>
<reference evidence="2 3" key="1">
    <citation type="submission" date="2024-03" db="EMBL/GenBank/DDBJ databases">
        <title>Novel species of the genus Variovorax.</title>
        <authorList>
            <person name="Liu Q."/>
            <person name="Xin Y.-H."/>
        </authorList>
    </citation>
    <scope>NUCLEOTIDE SEQUENCE [LARGE SCALE GENOMIC DNA]</scope>
    <source>
        <strain evidence="2 3">KACC 18901</strain>
    </source>
</reference>
<dbReference type="Proteomes" id="UP001367030">
    <property type="component" value="Unassembled WGS sequence"/>
</dbReference>
<proteinExistence type="predicted"/>
<comment type="caution">
    <text evidence="2">The sequence shown here is derived from an EMBL/GenBank/DDBJ whole genome shotgun (WGS) entry which is preliminary data.</text>
</comment>
<sequence length="68" mass="7402">MRAHAPIAFLGTTDAGHEARHWRGTLVRDEYSAYDSVAGARPGRLPAGCLAHAGRKFDQLLLESGRRS</sequence>
<accession>A0ABU8X5W6</accession>